<reference evidence="1 2" key="1">
    <citation type="submission" date="2021-06" db="EMBL/GenBank/DDBJ databases">
        <title>Caerostris extrusa draft genome.</title>
        <authorList>
            <person name="Kono N."/>
            <person name="Arakawa K."/>
        </authorList>
    </citation>
    <scope>NUCLEOTIDE SEQUENCE [LARGE SCALE GENOMIC DNA]</scope>
</reference>
<accession>A0AAV4SRH7</accession>
<comment type="caution">
    <text evidence="1">The sequence shown here is derived from an EMBL/GenBank/DDBJ whole genome shotgun (WGS) entry which is preliminary data.</text>
</comment>
<protein>
    <submittedName>
        <fullName evidence="1">Uncharacterized protein</fullName>
    </submittedName>
</protein>
<name>A0AAV4SRH7_CAEEX</name>
<dbReference type="Proteomes" id="UP001054945">
    <property type="component" value="Unassembled WGS sequence"/>
</dbReference>
<evidence type="ECO:0000313" key="1">
    <source>
        <dbReference type="EMBL" id="GIY36973.1"/>
    </source>
</evidence>
<keyword evidence="2" id="KW-1185">Reference proteome</keyword>
<dbReference type="EMBL" id="BPLR01010113">
    <property type="protein sequence ID" value="GIY36973.1"/>
    <property type="molecule type" value="Genomic_DNA"/>
</dbReference>
<organism evidence="1 2">
    <name type="scientific">Caerostris extrusa</name>
    <name type="common">Bark spider</name>
    <name type="synonym">Caerostris bankana</name>
    <dbReference type="NCBI Taxonomy" id="172846"/>
    <lineage>
        <taxon>Eukaryota</taxon>
        <taxon>Metazoa</taxon>
        <taxon>Ecdysozoa</taxon>
        <taxon>Arthropoda</taxon>
        <taxon>Chelicerata</taxon>
        <taxon>Arachnida</taxon>
        <taxon>Araneae</taxon>
        <taxon>Araneomorphae</taxon>
        <taxon>Entelegynae</taxon>
        <taxon>Araneoidea</taxon>
        <taxon>Araneidae</taxon>
        <taxon>Caerostris</taxon>
    </lineage>
</organism>
<proteinExistence type="predicted"/>
<dbReference type="AlphaFoldDB" id="A0AAV4SRH7"/>
<gene>
    <name evidence="1" type="ORF">CEXT_793271</name>
</gene>
<evidence type="ECO:0000313" key="2">
    <source>
        <dbReference type="Proteomes" id="UP001054945"/>
    </source>
</evidence>
<sequence>MILCDLAGSLIGHCWGKVGLCFLRDYRTAILGRQLPMMDLADGRIVMVPSGILHGWKCFSHSVPSCRLLWTLLLDYNGQRLRQRNCGQNSVAKSRNIFHPKN</sequence>